<dbReference type="InterPro" id="IPR035965">
    <property type="entry name" value="PAS-like_dom_sf"/>
</dbReference>
<dbReference type="Proteomes" id="UP001499930">
    <property type="component" value="Unassembled WGS sequence"/>
</dbReference>
<dbReference type="InterPro" id="IPR001932">
    <property type="entry name" value="PPM-type_phosphatase-like_dom"/>
</dbReference>
<dbReference type="SUPFAM" id="SSF55785">
    <property type="entry name" value="PYP-like sensor domain (PAS domain)"/>
    <property type="match status" value="1"/>
</dbReference>
<dbReference type="PANTHER" id="PTHR43156:SF2">
    <property type="entry name" value="STAGE II SPORULATION PROTEIN E"/>
    <property type="match status" value="1"/>
</dbReference>
<dbReference type="Pfam" id="PF07228">
    <property type="entry name" value="SpoIIE"/>
    <property type="match status" value="1"/>
</dbReference>
<dbReference type="InterPro" id="IPR000700">
    <property type="entry name" value="PAS-assoc_C"/>
</dbReference>
<sequence>MATPLPEEHELPLRGAAQGPVGDAIGTLALPSGIEDPSPGVTAGVRAMLDVMPGAATWSRPVRDETGAILDFLILAASPEARDVHGRQGEELVGASTLERYPSVHGTELWETYLRVMETGEPGRVDLYEHVEDAGGVPHRSWYGVRSARVAGGLLNTWVSHDGERRLAARLERTEQLGNLGWVHWNLASGEITWSPRVYEIHGRDPAEGPLTLEQYAAATVAEDRAVLERALAALAETGESQEFEIRVLPVAGEDGPGVRHVRIFAEAVRDAQGASLEIHAVVQDITSWRRAADDLAVANRRLEEENRLSVSLQNVIMPVEEKPRALPGLRVSARYAPAEKEAWLGGDWYQAIELDDGDVLLAVGDVAGHGLAAASAMAKLRHAITGLAFAHHDPARILATLNRMLCKLRPDVLATAIVARYSPADRMLRWTHAGHPPMLLARGGRVERLLHPGVLLGVFDDASYTYGSVRLRQDDLLVMFTDGLIEKRGRDLYEGLDLVSATVAEVLRSHHGDDRLQAVMEAMVPSSDTDDTCVLVVQVVAPVRGEG</sequence>
<evidence type="ECO:0000259" key="2">
    <source>
        <dbReference type="PROSITE" id="PS50113"/>
    </source>
</evidence>
<dbReference type="InterPro" id="IPR036457">
    <property type="entry name" value="PPM-type-like_dom_sf"/>
</dbReference>
<keyword evidence="5" id="KW-1185">Reference proteome</keyword>
<dbReference type="PROSITE" id="PS51746">
    <property type="entry name" value="PPM_2"/>
    <property type="match status" value="1"/>
</dbReference>
<gene>
    <name evidence="4" type="ORF">GCM10017559_50530</name>
</gene>
<accession>A0ABP6KPB2</accession>
<evidence type="ECO:0000313" key="4">
    <source>
        <dbReference type="EMBL" id="GAA3020087.1"/>
    </source>
</evidence>
<dbReference type="Pfam" id="PF08447">
    <property type="entry name" value="PAS_3"/>
    <property type="match status" value="1"/>
</dbReference>
<dbReference type="PROSITE" id="PS50113">
    <property type="entry name" value="PAC"/>
    <property type="match status" value="1"/>
</dbReference>
<dbReference type="Gene3D" id="3.30.450.20">
    <property type="entry name" value="PAS domain"/>
    <property type="match status" value="2"/>
</dbReference>
<dbReference type="InterPro" id="IPR052016">
    <property type="entry name" value="Bact_Sigma-Reg"/>
</dbReference>
<dbReference type="Gene3D" id="3.60.40.10">
    <property type="entry name" value="PPM-type phosphatase domain"/>
    <property type="match status" value="1"/>
</dbReference>
<keyword evidence="1" id="KW-0378">Hydrolase</keyword>
<dbReference type="RefSeq" id="WP_344899491.1">
    <property type="nucleotide sequence ID" value="NZ_BAAAWD010000014.1"/>
</dbReference>
<name>A0ABP6KPB2_9ACTN</name>
<proteinExistence type="predicted"/>
<comment type="caution">
    <text evidence="4">The sequence shown here is derived from an EMBL/GenBank/DDBJ whole genome shotgun (WGS) entry which is preliminary data.</text>
</comment>
<evidence type="ECO:0000256" key="1">
    <source>
        <dbReference type="ARBA" id="ARBA00022801"/>
    </source>
</evidence>
<dbReference type="EMBL" id="BAAAWD010000014">
    <property type="protein sequence ID" value="GAA3020087.1"/>
    <property type="molecule type" value="Genomic_DNA"/>
</dbReference>
<feature type="domain" description="PAC" evidence="2">
    <location>
        <begin position="242"/>
        <end position="298"/>
    </location>
</feature>
<dbReference type="SUPFAM" id="SSF81606">
    <property type="entry name" value="PP2C-like"/>
    <property type="match status" value="1"/>
</dbReference>
<evidence type="ECO:0008006" key="6">
    <source>
        <dbReference type="Google" id="ProtNLM"/>
    </source>
</evidence>
<evidence type="ECO:0000259" key="3">
    <source>
        <dbReference type="PROSITE" id="PS51746"/>
    </source>
</evidence>
<reference evidence="5" key="1">
    <citation type="journal article" date="2019" name="Int. J. Syst. Evol. Microbiol.">
        <title>The Global Catalogue of Microorganisms (GCM) 10K type strain sequencing project: providing services to taxonomists for standard genome sequencing and annotation.</title>
        <authorList>
            <consortium name="The Broad Institute Genomics Platform"/>
            <consortium name="The Broad Institute Genome Sequencing Center for Infectious Disease"/>
            <person name="Wu L."/>
            <person name="Ma J."/>
        </authorList>
    </citation>
    <scope>NUCLEOTIDE SEQUENCE [LARGE SCALE GENOMIC DNA]</scope>
    <source>
        <strain evidence="5">JCM 3106</strain>
    </source>
</reference>
<feature type="domain" description="PPM-type phosphatase" evidence="3">
    <location>
        <begin position="331"/>
        <end position="540"/>
    </location>
</feature>
<evidence type="ECO:0000313" key="5">
    <source>
        <dbReference type="Proteomes" id="UP001499930"/>
    </source>
</evidence>
<dbReference type="PANTHER" id="PTHR43156">
    <property type="entry name" value="STAGE II SPORULATION PROTEIN E-RELATED"/>
    <property type="match status" value="1"/>
</dbReference>
<organism evidence="4 5">
    <name type="scientific">Streptosporangium longisporum</name>
    <dbReference type="NCBI Taxonomy" id="46187"/>
    <lineage>
        <taxon>Bacteria</taxon>
        <taxon>Bacillati</taxon>
        <taxon>Actinomycetota</taxon>
        <taxon>Actinomycetes</taxon>
        <taxon>Streptosporangiales</taxon>
        <taxon>Streptosporangiaceae</taxon>
        <taxon>Streptosporangium</taxon>
    </lineage>
</organism>
<protein>
    <recommendedName>
        <fullName evidence="6">Serine/threonine protein phosphatase</fullName>
    </recommendedName>
</protein>
<dbReference type="InterPro" id="IPR013655">
    <property type="entry name" value="PAS_fold_3"/>
</dbReference>
<dbReference type="SMART" id="SM00331">
    <property type="entry name" value="PP2C_SIG"/>
    <property type="match status" value="1"/>
</dbReference>